<evidence type="ECO:0000313" key="8">
    <source>
        <dbReference type="Proteomes" id="UP000515158"/>
    </source>
</evidence>
<feature type="region of interest" description="Disordered" evidence="5">
    <location>
        <begin position="361"/>
        <end position="393"/>
    </location>
</feature>
<proteinExistence type="inferred from homology"/>
<dbReference type="GO" id="GO:0016042">
    <property type="term" value="P:lipid catabolic process"/>
    <property type="evidence" value="ECO:0007669"/>
    <property type="project" value="TreeGrafter"/>
</dbReference>
<dbReference type="GO" id="GO:0016298">
    <property type="term" value="F:lipase activity"/>
    <property type="evidence" value="ECO:0007669"/>
    <property type="project" value="InterPro"/>
</dbReference>
<name>A0A6P8Z746_THRPL</name>
<reference evidence="9" key="1">
    <citation type="submission" date="2025-08" db="UniProtKB">
        <authorList>
            <consortium name="RefSeq"/>
        </authorList>
    </citation>
    <scope>IDENTIFICATION</scope>
    <source>
        <tissue evidence="9">Total insect</tissue>
    </source>
</reference>
<dbReference type="InterPro" id="IPR000734">
    <property type="entry name" value="TAG_lipase"/>
</dbReference>
<gene>
    <name evidence="9" type="primary">LOC117648051</name>
</gene>
<keyword evidence="3" id="KW-0964">Secreted</keyword>
<evidence type="ECO:0000256" key="1">
    <source>
        <dbReference type="ARBA" id="ARBA00004613"/>
    </source>
</evidence>
<dbReference type="GeneID" id="117648051"/>
<dbReference type="InParanoid" id="A0A6P8Z746"/>
<evidence type="ECO:0000256" key="3">
    <source>
        <dbReference type="ARBA" id="ARBA00022525"/>
    </source>
</evidence>
<keyword evidence="6" id="KW-0732">Signal</keyword>
<comment type="similarity">
    <text evidence="2 4">Belongs to the AB hydrolase superfamily. Lipase family.</text>
</comment>
<dbReference type="Pfam" id="PF00151">
    <property type="entry name" value="Lipase"/>
    <property type="match status" value="1"/>
</dbReference>
<protein>
    <submittedName>
        <fullName evidence="9">Pancreatic triacylglycerol lipase-like</fullName>
    </submittedName>
</protein>
<evidence type="ECO:0000256" key="2">
    <source>
        <dbReference type="ARBA" id="ARBA00010701"/>
    </source>
</evidence>
<evidence type="ECO:0000259" key="7">
    <source>
        <dbReference type="Pfam" id="PF00151"/>
    </source>
</evidence>
<dbReference type="PANTHER" id="PTHR11610:SF37">
    <property type="entry name" value="GH01208P"/>
    <property type="match status" value="1"/>
</dbReference>
<dbReference type="KEGG" id="tpal:117648051"/>
<dbReference type="Gene3D" id="3.40.50.1820">
    <property type="entry name" value="alpha/beta hydrolase"/>
    <property type="match status" value="1"/>
</dbReference>
<accession>A0A6P8Z746</accession>
<organism evidence="9">
    <name type="scientific">Thrips palmi</name>
    <name type="common">Melon thrips</name>
    <dbReference type="NCBI Taxonomy" id="161013"/>
    <lineage>
        <taxon>Eukaryota</taxon>
        <taxon>Metazoa</taxon>
        <taxon>Ecdysozoa</taxon>
        <taxon>Arthropoda</taxon>
        <taxon>Hexapoda</taxon>
        <taxon>Insecta</taxon>
        <taxon>Pterygota</taxon>
        <taxon>Neoptera</taxon>
        <taxon>Paraneoptera</taxon>
        <taxon>Thysanoptera</taxon>
        <taxon>Terebrantia</taxon>
        <taxon>Thripoidea</taxon>
        <taxon>Thripidae</taxon>
        <taxon>Thrips</taxon>
    </lineage>
</organism>
<comment type="subcellular location">
    <subcellularLocation>
        <location evidence="1">Secreted</location>
    </subcellularLocation>
</comment>
<dbReference type="PRINTS" id="PR00821">
    <property type="entry name" value="TAGLIPASE"/>
</dbReference>
<dbReference type="GO" id="GO:0005615">
    <property type="term" value="C:extracellular space"/>
    <property type="evidence" value="ECO:0007669"/>
    <property type="project" value="TreeGrafter"/>
</dbReference>
<feature type="domain" description="Lipase" evidence="7">
    <location>
        <begin position="42"/>
        <end position="323"/>
    </location>
</feature>
<dbReference type="Proteomes" id="UP000515158">
    <property type="component" value="Unplaced"/>
</dbReference>
<dbReference type="SUPFAM" id="SSF141571">
    <property type="entry name" value="Pentapeptide repeat-like"/>
    <property type="match status" value="1"/>
</dbReference>
<dbReference type="PANTHER" id="PTHR11610">
    <property type="entry name" value="LIPASE"/>
    <property type="match status" value="1"/>
</dbReference>
<keyword evidence="8" id="KW-1185">Reference proteome</keyword>
<dbReference type="SUPFAM" id="SSF53474">
    <property type="entry name" value="alpha/beta-Hydrolases"/>
    <property type="match status" value="1"/>
</dbReference>
<dbReference type="InterPro" id="IPR013818">
    <property type="entry name" value="Lipase"/>
</dbReference>
<sequence length="477" mass="49922">MKSTLFCLCVAVLVASALGGKNPNLEIRLDSVLNSTGKALTSDDFSEIQFTLYTNTRNTSYPIAEANALLADPAFDAGKPTALYMHGWSESNDSESVGAVSRAFLRRGSHNFVLLDWSEYVKGDYITSFVRCTAAGEAVGAAVNRMVDAGLDRDTFWPIGHSLGGQLSGVMAKSLDFKPSRITALDPAGPGFNLPGIPSLTRDDAVVVDVIHTDAGVSGSSSNDATIDFWPNGGTRPQPGCNVGETKLAEALLYCGHRRSWEFFAESVNDETAFPAVSCRSWSAFKKGLCPANDSNVVYMGFPAPGAYLTGTFYLRTGPEEPFGLGVDGARPDSGENLDATTTTDASVTDAPTTVWATTEAPTTEWPSTEVPITEAPTTSNAPITNAPTTNAPITNAPITNAPITNAPITNAPITNAPITNAPITNAPITNAPITNAPTTNANSVVSQCAAEAASNGLARWLTVIVCGSPSESQTSA</sequence>
<dbReference type="FunCoup" id="A0A6P8Z746">
    <property type="interactions" value="14"/>
</dbReference>
<feature type="signal peptide" evidence="6">
    <location>
        <begin position="1"/>
        <end position="19"/>
    </location>
</feature>
<dbReference type="RefSeq" id="XP_034246105.1">
    <property type="nucleotide sequence ID" value="XM_034390214.1"/>
</dbReference>
<evidence type="ECO:0000313" key="9">
    <source>
        <dbReference type="RefSeq" id="XP_034246105.1"/>
    </source>
</evidence>
<feature type="chain" id="PRO_5028101459" evidence="6">
    <location>
        <begin position="20"/>
        <end position="477"/>
    </location>
</feature>
<dbReference type="GO" id="GO:0017171">
    <property type="term" value="F:serine hydrolase activity"/>
    <property type="evidence" value="ECO:0007669"/>
    <property type="project" value="TreeGrafter"/>
</dbReference>
<dbReference type="AlphaFoldDB" id="A0A6P8Z746"/>
<evidence type="ECO:0000256" key="4">
    <source>
        <dbReference type="RuleBase" id="RU004262"/>
    </source>
</evidence>
<dbReference type="InterPro" id="IPR029058">
    <property type="entry name" value="AB_hydrolase_fold"/>
</dbReference>
<evidence type="ECO:0000256" key="5">
    <source>
        <dbReference type="SAM" id="MobiDB-lite"/>
    </source>
</evidence>
<evidence type="ECO:0000256" key="6">
    <source>
        <dbReference type="SAM" id="SignalP"/>
    </source>
</evidence>